<dbReference type="CDD" id="cd06592">
    <property type="entry name" value="GH31_NET37"/>
    <property type="match status" value="1"/>
</dbReference>
<accession>A0A087U0E1</accession>
<evidence type="ECO:0000256" key="2">
    <source>
        <dbReference type="ARBA" id="ARBA00022801"/>
    </source>
</evidence>
<evidence type="ECO:0000313" key="7">
    <source>
        <dbReference type="EMBL" id="KFM70830.1"/>
    </source>
</evidence>
<dbReference type="OMA" id="VWIHPFV"/>
<dbReference type="AlphaFoldDB" id="A0A087U0E1"/>
<gene>
    <name evidence="7" type="ORF">X975_17765</name>
</gene>
<dbReference type="InterPro" id="IPR050985">
    <property type="entry name" value="Alpha-glycosidase_related"/>
</dbReference>
<evidence type="ECO:0000313" key="8">
    <source>
        <dbReference type="Proteomes" id="UP000054359"/>
    </source>
</evidence>
<sequence length="571" mass="65595">MKLLLTQHNKDKCETDSMTCHVVSCHKVQWTFHLTGAMDCFILGDDLWYGNGVVISQRWPLQSDSKSWYPAVTGDPLHHPAGNVMENLWISSGGFAIYVEHEVPLFVSFNESGNGKLCFSTSYKKHPYHNGIKSHPQLVYSICSAMSVKEVYSYVAHRWLKKPVTIPDEMMFEYPVWSTWARYKQNISEATILKFATEIQSYGFPASQLEIDDKWESCYGDLDFDIINFPNPKKMVNDLKELGFPTTLWVHPFCNIECKTYKIGEENGYWVKNNEGQTLLFNWWNGEAAAIDTTNRKAVEWFVNRLKNLQSVYGIEAFKFDAGEVLWLASNFTFHDEKSNLQPNIYSRSYAELAAQFGGKVEVRIGYESQHLPVFVRMFDKFSHWDYANGLQTIIPSALHLSLLGYNFILPDMIGGNNYNSPIGSLPDKELYIRWLEACIFLPAIQFSITPWDYDDEVVNISRKMVALHEKYSSHILTSAIQATETGEPIIRPLWWIAPEDIVALSTDSQFLVGDGIMIAPVLEWGKKKRDIYLPEGKWTDGQTGKSFEGSQWLYEYKAPLNILPFFIRHS</sequence>
<dbReference type="EMBL" id="KK117575">
    <property type="protein sequence ID" value="KFM70830.1"/>
    <property type="molecule type" value="Genomic_DNA"/>
</dbReference>
<keyword evidence="2 4" id="KW-0378">Hydrolase</keyword>
<reference evidence="7 8" key="1">
    <citation type="submission" date="2013-11" db="EMBL/GenBank/DDBJ databases">
        <title>Genome sequencing of Stegodyphus mimosarum.</title>
        <authorList>
            <person name="Bechsgaard J."/>
        </authorList>
    </citation>
    <scope>NUCLEOTIDE SEQUENCE [LARGE SCALE GENOMIC DNA]</scope>
</reference>
<evidence type="ECO:0000259" key="5">
    <source>
        <dbReference type="Pfam" id="PF01055"/>
    </source>
</evidence>
<dbReference type="Gene3D" id="2.60.40.1180">
    <property type="entry name" value="Golgi alpha-mannosidase II"/>
    <property type="match status" value="1"/>
</dbReference>
<evidence type="ECO:0000256" key="1">
    <source>
        <dbReference type="ARBA" id="ARBA00007806"/>
    </source>
</evidence>
<keyword evidence="8" id="KW-1185">Reference proteome</keyword>
<proteinExistence type="inferred from homology"/>
<evidence type="ECO:0000256" key="3">
    <source>
        <dbReference type="ARBA" id="ARBA00023295"/>
    </source>
</evidence>
<dbReference type="Pfam" id="PF21365">
    <property type="entry name" value="Glyco_hydro_31_3rd"/>
    <property type="match status" value="1"/>
</dbReference>
<dbReference type="OrthoDB" id="10070917at2759"/>
<protein>
    <submittedName>
        <fullName evidence="7">Putative family 31 glucosidase</fullName>
    </submittedName>
</protein>
<keyword evidence="3 4" id="KW-0326">Glycosidase</keyword>
<dbReference type="PANTHER" id="PTHR43053">
    <property type="entry name" value="GLYCOSIDASE FAMILY 31"/>
    <property type="match status" value="1"/>
</dbReference>
<name>A0A087U0E1_STEMI</name>
<dbReference type="Gene3D" id="3.20.20.80">
    <property type="entry name" value="Glycosidases"/>
    <property type="match status" value="1"/>
</dbReference>
<dbReference type="SUPFAM" id="SSF51011">
    <property type="entry name" value="Glycosyl hydrolase domain"/>
    <property type="match status" value="1"/>
</dbReference>
<dbReference type="PANTHER" id="PTHR43053:SF4">
    <property type="entry name" value="MYOGENESIS-REGULATING GLYCOSIDASE"/>
    <property type="match status" value="1"/>
</dbReference>
<organism evidence="7 8">
    <name type="scientific">Stegodyphus mimosarum</name>
    <name type="common">African social velvet spider</name>
    <dbReference type="NCBI Taxonomy" id="407821"/>
    <lineage>
        <taxon>Eukaryota</taxon>
        <taxon>Metazoa</taxon>
        <taxon>Ecdysozoa</taxon>
        <taxon>Arthropoda</taxon>
        <taxon>Chelicerata</taxon>
        <taxon>Arachnida</taxon>
        <taxon>Araneae</taxon>
        <taxon>Araneomorphae</taxon>
        <taxon>Entelegynae</taxon>
        <taxon>Eresoidea</taxon>
        <taxon>Eresidae</taxon>
        <taxon>Stegodyphus</taxon>
    </lineage>
</organism>
<dbReference type="Proteomes" id="UP000054359">
    <property type="component" value="Unassembled WGS sequence"/>
</dbReference>
<dbReference type="InterPro" id="IPR048395">
    <property type="entry name" value="Glyco_hydro_31_C"/>
</dbReference>
<dbReference type="Pfam" id="PF01055">
    <property type="entry name" value="Glyco_hydro_31_2nd"/>
    <property type="match status" value="1"/>
</dbReference>
<evidence type="ECO:0000256" key="4">
    <source>
        <dbReference type="RuleBase" id="RU361185"/>
    </source>
</evidence>
<feature type="domain" description="Glycoside hydrolase family 31 TIM barrel" evidence="5">
    <location>
        <begin position="178"/>
        <end position="469"/>
    </location>
</feature>
<evidence type="ECO:0000259" key="6">
    <source>
        <dbReference type="Pfam" id="PF21365"/>
    </source>
</evidence>
<dbReference type="GO" id="GO:0004553">
    <property type="term" value="F:hydrolase activity, hydrolyzing O-glycosyl compounds"/>
    <property type="evidence" value="ECO:0007669"/>
    <property type="project" value="InterPro"/>
</dbReference>
<dbReference type="InterPro" id="IPR017853">
    <property type="entry name" value="GH"/>
</dbReference>
<dbReference type="STRING" id="407821.A0A087U0E1"/>
<dbReference type="InterPro" id="IPR013780">
    <property type="entry name" value="Glyco_hydro_b"/>
</dbReference>
<dbReference type="GO" id="GO:0005975">
    <property type="term" value="P:carbohydrate metabolic process"/>
    <property type="evidence" value="ECO:0007669"/>
    <property type="project" value="InterPro"/>
</dbReference>
<dbReference type="InterPro" id="IPR000322">
    <property type="entry name" value="Glyco_hydro_31_TIM"/>
</dbReference>
<feature type="domain" description="Glycosyl hydrolase family 31 C-terminal" evidence="6">
    <location>
        <begin position="487"/>
        <end position="570"/>
    </location>
</feature>
<feature type="non-terminal residue" evidence="7">
    <location>
        <position position="571"/>
    </location>
</feature>
<comment type="similarity">
    <text evidence="1 4">Belongs to the glycosyl hydrolase 31 family.</text>
</comment>
<dbReference type="SUPFAM" id="SSF51445">
    <property type="entry name" value="(Trans)glycosidases"/>
    <property type="match status" value="1"/>
</dbReference>